<accession>A0A3G6J4W4</accession>
<feature type="transmembrane region" description="Helical" evidence="2">
    <location>
        <begin position="70"/>
        <end position="90"/>
    </location>
</feature>
<evidence type="ECO:0000256" key="2">
    <source>
        <dbReference type="SAM" id="Phobius"/>
    </source>
</evidence>
<dbReference type="SUPFAM" id="SSF103473">
    <property type="entry name" value="MFS general substrate transporter"/>
    <property type="match status" value="1"/>
</dbReference>
<reference evidence="4 5" key="1">
    <citation type="submission" date="2018-11" db="EMBL/GenBank/DDBJ databases">
        <authorList>
            <person name="Kleinhagauer T."/>
            <person name="Glaeser S.P."/>
            <person name="Spergser J."/>
            <person name="Ruckert C."/>
            <person name="Kaempfer P."/>
            <person name="Busse H.-J."/>
        </authorList>
    </citation>
    <scope>NUCLEOTIDE SEQUENCE [LARGE SCALE GENOMIC DNA]</scope>
    <source>
        <strain evidence="4 5">200CH</strain>
    </source>
</reference>
<name>A0A3G6J4W4_9CORY</name>
<keyword evidence="3" id="KW-0732">Signal</keyword>
<keyword evidence="2" id="KW-0812">Transmembrane</keyword>
<feature type="transmembrane region" description="Helical" evidence="2">
    <location>
        <begin position="163"/>
        <end position="187"/>
    </location>
</feature>
<dbReference type="KEGG" id="ccho:CCHOA_02815"/>
<dbReference type="RefSeq" id="WP_123926489.1">
    <property type="nucleotide sequence ID" value="NZ_CP033896.1"/>
</dbReference>
<keyword evidence="2" id="KW-1133">Transmembrane helix</keyword>
<evidence type="ECO:0000256" key="3">
    <source>
        <dbReference type="SAM" id="SignalP"/>
    </source>
</evidence>
<feature type="transmembrane region" description="Helical" evidence="2">
    <location>
        <begin position="36"/>
        <end position="58"/>
    </location>
</feature>
<keyword evidence="2" id="KW-0472">Membrane</keyword>
<evidence type="ECO:0000313" key="4">
    <source>
        <dbReference type="EMBL" id="AZA12979.1"/>
    </source>
</evidence>
<gene>
    <name evidence="4" type="ORF">CCHOA_02815</name>
</gene>
<evidence type="ECO:0000256" key="1">
    <source>
        <dbReference type="SAM" id="MobiDB-lite"/>
    </source>
</evidence>
<feature type="chain" id="PRO_5038852055" evidence="3">
    <location>
        <begin position="27"/>
        <end position="217"/>
    </location>
</feature>
<organism evidence="4 5">
    <name type="scientific">Corynebacterium choanae</name>
    <dbReference type="NCBI Taxonomy" id="1862358"/>
    <lineage>
        <taxon>Bacteria</taxon>
        <taxon>Bacillati</taxon>
        <taxon>Actinomycetota</taxon>
        <taxon>Actinomycetes</taxon>
        <taxon>Mycobacteriales</taxon>
        <taxon>Corynebacteriaceae</taxon>
        <taxon>Corynebacterium</taxon>
    </lineage>
</organism>
<evidence type="ECO:0000313" key="5">
    <source>
        <dbReference type="Proteomes" id="UP000269019"/>
    </source>
</evidence>
<feature type="signal peptide" evidence="3">
    <location>
        <begin position="1"/>
        <end position="26"/>
    </location>
</feature>
<feature type="compositionally biased region" description="Basic residues" evidence="1">
    <location>
        <begin position="194"/>
        <end position="209"/>
    </location>
</feature>
<protein>
    <submittedName>
        <fullName evidence="4">Uncharacterized protein</fullName>
    </submittedName>
</protein>
<proteinExistence type="predicted"/>
<sequence precursor="true">MGEKFLTACAVLAVAMSVLMLGVSIAQDQSASAHTVNWPWIAGYLLAGIVLAGGALLFRRSSRQGADKVLNLLMLATGAWIVFMLLYKTFQTDSTLSWPQTLVHCGAAATLGLFTLVARSLSIRPVRKWLIVTAAAGLVWTIDTVIALTLFDLHAGFALRWCYPIGGLTMLIIAVIGFFATTTTNQYRAEAMMRRRRNRREQRKHQRQTTRRDGKFL</sequence>
<dbReference type="InterPro" id="IPR036259">
    <property type="entry name" value="MFS_trans_sf"/>
</dbReference>
<keyword evidence="5" id="KW-1185">Reference proteome</keyword>
<feature type="region of interest" description="Disordered" evidence="1">
    <location>
        <begin position="194"/>
        <end position="217"/>
    </location>
</feature>
<dbReference type="EMBL" id="CP033896">
    <property type="protein sequence ID" value="AZA12979.1"/>
    <property type="molecule type" value="Genomic_DNA"/>
</dbReference>
<dbReference type="AlphaFoldDB" id="A0A3G6J4W4"/>
<feature type="transmembrane region" description="Helical" evidence="2">
    <location>
        <begin position="129"/>
        <end position="151"/>
    </location>
</feature>
<dbReference type="Proteomes" id="UP000269019">
    <property type="component" value="Chromosome"/>
</dbReference>
<feature type="transmembrane region" description="Helical" evidence="2">
    <location>
        <begin position="96"/>
        <end position="117"/>
    </location>
</feature>